<name>A0A174BVB4_9FIRM</name>
<dbReference type="AlphaFoldDB" id="A0A174BVB4"/>
<proteinExistence type="predicted"/>
<gene>
    <name evidence="2" type="ORF">ERS852407_01746</name>
</gene>
<dbReference type="Gene3D" id="3.10.450.50">
    <property type="match status" value="1"/>
</dbReference>
<dbReference type="InterPro" id="IPR032710">
    <property type="entry name" value="NTF2-like_dom_sf"/>
</dbReference>
<protein>
    <submittedName>
        <fullName evidence="2">SnoaL-like domain</fullName>
    </submittedName>
</protein>
<dbReference type="Proteomes" id="UP000095651">
    <property type="component" value="Unassembled WGS sequence"/>
</dbReference>
<evidence type="ECO:0000313" key="3">
    <source>
        <dbReference type="Proteomes" id="UP000095651"/>
    </source>
</evidence>
<evidence type="ECO:0000259" key="1">
    <source>
        <dbReference type="Pfam" id="PF12680"/>
    </source>
</evidence>
<dbReference type="EMBL" id="CYZE01000003">
    <property type="protein sequence ID" value="CUO05022.1"/>
    <property type="molecule type" value="Genomic_DNA"/>
</dbReference>
<organism evidence="2 3">
    <name type="scientific">Hungatella hathewayi</name>
    <dbReference type="NCBI Taxonomy" id="154046"/>
    <lineage>
        <taxon>Bacteria</taxon>
        <taxon>Bacillati</taxon>
        <taxon>Bacillota</taxon>
        <taxon>Clostridia</taxon>
        <taxon>Lachnospirales</taxon>
        <taxon>Lachnospiraceae</taxon>
        <taxon>Hungatella</taxon>
    </lineage>
</organism>
<sequence length="144" mass="16804">MTSHLSGSCKERKIVSYSGDAGMNIKQFWKDVLTQDRDAIREHFRDDAYVNWHCTNEHFTVEEFIKANCEYPGEWDGVIERIENAGDIVITATHVYPKDKSLSFHVISFIRIKQDKIISVDEYWSDDGDAPRWRQAMHIGRPIK</sequence>
<dbReference type="SUPFAM" id="SSF54427">
    <property type="entry name" value="NTF2-like"/>
    <property type="match status" value="1"/>
</dbReference>
<feature type="domain" description="SnoaL-like" evidence="1">
    <location>
        <begin position="27"/>
        <end position="119"/>
    </location>
</feature>
<dbReference type="InterPro" id="IPR037401">
    <property type="entry name" value="SnoaL-like"/>
</dbReference>
<accession>A0A174BVB4</accession>
<dbReference type="Pfam" id="PF12680">
    <property type="entry name" value="SnoaL_2"/>
    <property type="match status" value="1"/>
</dbReference>
<evidence type="ECO:0000313" key="2">
    <source>
        <dbReference type="EMBL" id="CUO05022.1"/>
    </source>
</evidence>
<reference evidence="2 3" key="1">
    <citation type="submission" date="2015-09" db="EMBL/GenBank/DDBJ databases">
        <authorList>
            <consortium name="Pathogen Informatics"/>
        </authorList>
    </citation>
    <scope>NUCLEOTIDE SEQUENCE [LARGE SCALE GENOMIC DNA]</scope>
    <source>
        <strain evidence="2 3">2789STDY5608850</strain>
    </source>
</reference>